<dbReference type="EMBL" id="MNCJ02000329">
    <property type="protein sequence ID" value="KAF5768661.1"/>
    <property type="molecule type" value="Genomic_DNA"/>
</dbReference>
<proteinExistence type="predicted"/>
<reference evidence="1 5" key="1">
    <citation type="journal article" date="2017" name="Nature">
        <title>The sunflower genome provides insights into oil metabolism, flowering and Asterid evolution.</title>
        <authorList>
            <person name="Badouin H."/>
            <person name="Gouzy J."/>
            <person name="Grassa C.J."/>
            <person name="Murat F."/>
            <person name="Staton S.E."/>
            <person name="Cottret L."/>
            <person name="Lelandais-Briere C."/>
            <person name="Owens G.L."/>
            <person name="Carrere S."/>
            <person name="Mayjonade B."/>
            <person name="Legrand L."/>
            <person name="Gill N."/>
            <person name="Kane N.C."/>
            <person name="Bowers J.E."/>
            <person name="Hubner S."/>
            <person name="Bellec A."/>
            <person name="Berard A."/>
            <person name="Berges H."/>
            <person name="Blanchet N."/>
            <person name="Boniface M.C."/>
            <person name="Brunel D."/>
            <person name="Catrice O."/>
            <person name="Chaidir N."/>
            <person name="Claudel C."/>
            <person name="Donnadieu C."/>
            <person name="Faraut T."/>
            <person name="Fievet G."/>
            <person name="Helmstetter N."/>
            <person name="King M."/>
            <person name="Knapp S.J."/>
            <person name="Lai Z."/>
            <person name="Le Paslier M.C."/>
            <person name="Lippi Y."/>
            <person name="Lorenzon L."/>
            <person name="Mandel J.R."/>
            <person name="Marage G."/>
            <person name="Marchand G."/>
            <person name="Marquand E."/>
            <person name="Bret-Mestries E."/>
            <person name="Morien E."/>
            <person name="Nambeesan S."/>
            <person name="Nguyen T."/>
            <person name="Pegot-Espagnet P."/>
            <person name="Pouilly N."/>
            <person name="Raftis F."/>
            <person name="Sallet E."/>
            <person name="Schiex T."/>
            <person name="Thomas J."/>
            <person name="Vandecasteele C."/>
            <person name="Vares D."/>
            <person name="Vear F."/>
            <person name="Vautrin S."/>
            <person name="Crespi M."/>
            <person name="Mangin B."/>
            <person name="Burke J.M."/>
            <person name="Salse J."/>
            <person name="Munos S."/>
            <person name="Vincourt P."/>
            <person name="Rieseberg L.H."/>
            <person name="Langlade N.B."/>
        </authorList>
    </citation>
    <scope>NUCLEOTIDE SEQUENCE [LARGE SCALE GENOMIC DNA]</scope>
    <source>
        <strain evidence="5">cv. SF193</strain>
        <tissue evidence="1">Leaves</tissue>
    </source>
</reference>
<evidence type="ECO:0000313" key="2">
    <source>
        <dbReference type="EMBL" id="KAF5796697.1"/>
    </source>
</evidence>
<dbReference type="EMBL" id="CM007891">
    <property type="protein sequence ID" value="OTG34719.1"/>
    <property type="molecule type" value="Genomic_DNA"/>
</dbReference>
<organism evidence="3 5">
    <name type="scientific">Helianthus annuus</name>
    <name type="common">Common sunflower</name>
    <dbReference type="NCBI Taxonomy" id="4232"/>
    <lineage>
        <taxon>Eukaryota</taxon>
        <taxon>Viridiplantae</taxon>
        <taxon>Streptophyta</taxon>
        <taxon>Embryophyta</taxon>
        <taxon>Tracheophyta</taxon>
        <taxon>Spermatophyta</taxon>
        <taxon>Magnoliopsida</taxon>
        <taxon>eudicotyledons</taxon>
        <taxon>Gunneridae</taxon>
        <taxon>Pentapetalae</taxon>
        <taxon>asterids</taxon>
        <taxon>campanulids</taxon>
        <taxon>Asterales</taxon>
        <taxon>Asteraceae</taxon>
        <taxon>Asteroideae</taxon>
        <taxon>Heliantheae alliance</taxon>
        <taxon>Heliantheae</taxon>
        <taxon>Helianthus</taxon>
    </lineage>
</organism>
<keyword evidence="5" id="KW-1185">Reference proteome</keyword>
<evidence type="ECO:0000313" key="1">
    <source>
        <dbReference type="EMBL" id="KAF5768661.1"/>
    </source>
</evidence>
<dbReference type="Gramene" id="mRNA:HanXRQr2_Chr08g0354801">
    <property type="protein sequence ID" value="mRNA:HanXRQr2_Chr08g0354801"/>
    <property type="gene ID" value="HanXRQr2_Chr08g0354801"/>
</dbReference>
<dbReference type="EMBL" id="CM007894">
    <property type="protein sequence ID" value="OTG24992.1"/>
    <property type="molecule type" value="Genomic_DNA"/>
</dbReference>
<gene>
    <name evidence="4" type="ORF">HannXRQ_Chr02g0048861</name>
    <name evidence="3" type="ORF">HannXRQ_Chr05g0142831</name>
    <name evidence="2" type="ORF">HanXRQr2_Chr08g0354801</name>
    <name evidence="1" type="ORF">HanXRQr2_Chr14g0639001</name>
</gene>
<evidence type="ECO:0000313" key="3">
    <source>
        <dbReference type="EMBL" id="OTG24992.1"/>
    </source>
</evidence>
<protein>
    <submittedName>
        <fullName evidence="3">Uncharacterized protein</fullName>
    </submittedName>
</protein>
<sequence length="60" mass="6949">MCFYFDSLGVYFGWSGVFGCNYVGQRYACYGWKLVPCRLVLLGKICDDASDKQHWDKIQP</sequence>
<dbReference type="Proteomes" id="UP000215914">
    <property type="component" value="Chromosome 5"/>
</dbReference>
<name>A0A251UQG2_HELAN</name>
<reference evidence="1" key="3">
    <citation type="submission" date="2020-06" db="EMBL/GenBank/DDBJ databases">
        <title>Helianthus annuus Genome sequencing and assembly Release 2.</title>
        <authorList>
            <person name="Gouzy J."/>
            <person name="Langlade N."/>
            <person name="Munos S."/>
        </authorList>
    </citation>
    <scope>NUCLEOTIDE SEQUENCE</scope>
    <source>
        <tissue evidence="1">Leaves</tissue>
    </source>
</reference>
<evidence type="ECO:0000313" key="5">
    <source>
        <dbReference type="Proteomes" id="UP000215914"/>
    </source>
</evidence>
<reference evidence="3" key="2">
    <citation type="submission" date="2017-02" db="EMBL/GenBank/DDBJ databases">
        <title>Sunflower complete genome.</title>
        <authorList>
            <person name="Langlade N."/>
            <person name="Munos S."/>
        </authorList>
    </citation>
    <scope>NUCLEOTIDE SEQUENCE [LARGE SCALE GENOMIC DNA]</scope>
    <source>
        <tissue evidence="3">Leaves</tissue>
    </source>
</reference>
<dbReference type="Gramene" id="mRNA:HanXRQr2_Chr14g0639001">
    <property type="protein sequence ID" value="mRNA:HanXRQr2_Chr14g0639001"/>
    <property type="gene ID" value="HanXRQr2_Chr14g0639001"/>
</dbReference>
<dbReference type="EMBL" id="MNCJ02000323">
    <property type="protein sequence ID" value="KAF5796697.1"/>
    <property type="molecule type" value="Genomic_DNA"/>
</dbReference>
<dbReference type="Proteomes" id="UP000215914">
    <property type="component" value="Chromosome 2"/>
</dbReference>
<accession>A0A251UQG2</accession>
<evidence type="ECO:0000313" key="4">
    <source>
        <dbReference type="EMBL" id="OTG34719.1"/>
    </source>
</evidence>
<dbReference type="AlphaFoldDB" id="A0A251UQG2"/>